<accession>A0A382XVG9</accession>
<protein>
    <submittedName>
        <fullName evidence="2">Uncharacterized protein</fullName>
    </submittedName>
</protein>
<gene>
    <name evidence="2" type="ORF">METZ01_LOCUS427748</name>
</gene>
<reference evidence="2" key="1">
    <citation type="submission" date="2018-05" db="EMBL/GenBank/DDBJ databases">
        <authorList>
            <person name="Lanie J.A."/>
            <person name="Ng W.-L."/>
            <person name="Kazmierczak K.M."/>
            <person name="Andrzejewski T.M."/>
            <person name="Davidsen T.M."/>
            <person name="Wayne K.J."/>
            <person name="Tettelin H."/>
            <person name="Glass J.I."/>
            <person name="Rusch D."/>
            <person name="Podicherti R."/>
            <person name="Tsui H.-C.T."/>
            <person name="Winkler M.E."/>
        </authorList>
    </citation>
    <scope>NUCLEOTIDE SEQUENCE</scope>
</reference>
<proteinExistence type="predicted"/>
<feature type="region of interest" description="Disordered" evidence="1">
    <location>
        <begin position="1"/>
        <end position="24"/>
    </location>
</feature>
<evidence type="ECO:0000313" key="2">
    <source>
        <dbReference type="EMBL" id="SVD74894.1"/>
    </source>
</evidence>
<organism evidence="2">
    <name type="scientific">marine metagenome</name>
    <dbReference type="NCBI Taxonomy" id="408172"/>
    <lineage>
        <taxon>unclassified sequences</taxon>
        <taxon>metagenomes</taxon>
        <taxon>ecological metagenomes</taxon>
    </lineage>
</organism>
<dbReference type="EMBL" id="UINC01170714">
    <property type="protein sequence ID" value="SVD74894.1"/>
    <property type="molecule type" value="Genomic_DNA"/>
</dbReference>
<evidence type="ECO:0000256" key="1">
    <source>
        <dbReference type="SAM" id="MobiDB-lite"/>
    </source>
</evidence>
<dbReference type="AlphaFoldDB" id="A0A382XVG9"/>
<name>A0A382XVG9_9ZZZZ</name>
<feature type="non-terminal residue" evidence="2">
    <location>
        <position position="24"/>
    </location>
</feature>
<sequence>MKLKTRLTKLGRDPIKQKGFVNPG</sequence>